<keyword evidence="4 6" id="KW-0067">ATP-binding</keyword>
<dbReference type="Gene3D" id="3.40.50.300">
    <property type="entry name" value="P-loop containing nucleotide triphosphate hydrolases"/>
    <property type="match status" value="1"/>
</dbReference>
<dbReference type="InterPro" id="IPR003593">
    <property type="entry name" value="AAA+_ATPase"/>
</dbReference>
<dbReference type="PROSITE" id="PS00211">
    <property type="entry name" value="ABC_TRANSPORTER_1"/>
    <property type="match status" value="1"/>
</dbReference>
<keyword evidence="2" id="KW-0813">Transport</keyword>
<comment type="similarity">
    <text evidence="1">Belongs to the ABC transporter superfamily.</text>
</comment>
<evidence type="ECO:0000256" key="2">
    <source>
        <dbReference type="ARBA" id="ARBA00022448"/>
    </source>
</evidence>
<evidence type="ECO:0000256" key="4">
    <source>
        <dbReference type="ARBA" id="ARBA00022840"/>
    </source>
</evidence>
<dbReference type="CDD" id="cd03230">
    <property type="entry name" value="ABC_DR_subfamily_A"/>
    <property type="match status" value="1"/>
</dbReference>
<evidence type="ECO:0000256" key="3">
    <source>
        <dbReference type="ARBA" id="ARBA00022741"/>
    </source>
</evidence>
<dbReference type="SMART" id="SM00382">
    <property type="entry name" value="AAA"/>
    <property type="match status" value="1"/>
</dbReference>
<protein>
    <submittedName>
        <fullName evidence="6">ABC transporter ATP-binding protein</fullName>
    </submittedName>
</protein>
<dbReference type="GO" id="GO:0016887">
    <property type="term" value="F:ATP hydrolysis activity"/>
    <property type="evidence" value="ECO:0007669"/>
    <property type="project" value="InterPro"/>
</dbReference>
<dbReference type="InterPro" id="IPR017871">
    <property type="entry name" value="ABC_transporter-like_CS"/>
</dbReference>
<dbReference type="InterPro" id="IPR027417">
    <property type="entry name" value="P-loop_NTPase"/>
</dbReference>
<dbReference type="PANTHER" id="PTHR43335">
    <property type="entry name" value="ABC TRANSPORTER, ATP-BINDING PROTEIN"/>
    <property type="match status" value="1"/>
</dbReference>
<dbReference type="EMBL" id="JAAEDM010000066">
    <property type="protein sequence ID" value="MBR0673311.1"/>
    <property type="molecule type" value="Genomic_DNA"/>
</dbReference>
<comment type="caution">
    <text evidence="6">The sequence shown here is derived from an EMBL/GenBank/DDBJ whole genome shotgun (WGS) entry which is preliminary data.</text>
</comment>
<reference evidence="6" key="1">
    <citation type="submission" date="2020-01" db="EMBL/GenBank/DDBJ databases">
        <authorList>
            <person name="Rat A."/>
        </authorList>
    </citation>
    <scope>NUCLEOTIDE SEQUENCE</scope>
    <source>
        <strain evidence="6">LMG 31231</strain>
    </source>
</reference>
<feature type="domain" description="ABC transporter" evidence="5">
    <location>
        <begin position="8"/>
        <end position="234"/>
    </location>
</feature>
<evidence type="ECO:0000259" key="5">
    <source>
        <dbReference type="PROSITE" id="PS50893"/>
    </source>
</evidence>
<gene>
    <name evidence="6" type="ORF">GXW76_19200</name>
</gene>
<keyword evidence="7" id="KW-1185">Reference proteome</keyword>
<evidence type="ECO:0000313" key="6">
    <source>
        <dbReference type="EMBL" id="MBR0673311.1"/>
    </source>
</evidence>
<reference evidence="6" key="2">
    <citation type="journal article" date="2021" name="Syst. Appl. Microbiol.">
        <title>Roseomonas hellenica sp. nov., isolated from roots of wild-growing Alkanna tinctoria.</title>
        <authorList>
            <person name="Rat A."/>
            <person name="Naranjo H.D."/>
            <person name="Lebbe L."/>
            <person name="Cnockaert M."/>
            <person name="Krigas N."/>
            <person name="Grigoriadou K."/>
            <person name="Maloupa E."/>
            <person name="Willems A."/>
        </authorList>
    </citation>
    <scope>NUCLEOTIDE SEQUENCE</scope>
    <source>
        <strain evidence="6">LMG 31231</strain>
    </source>
</reference>
<dbReference type="PROSITE" id="PS50893">
    <property type="entry name" value="ABC_TRANSPORTER_2"/>
    <property type="match status" value="1"/>
</dbReference>
<accession>A0A9X9X1N2</accession>
<dbReference type="Pfam" id="PF00005">
    <property type="entry name" value="ABC_tran"/>
    <property type="match status" value="1"/>
</dbReference>
<dbReference type="GO" id="GO:0005524">
    <property type="term" value="F:ATP binding"/>
    <property type="evidence" value="ECO:0007669"/>
    <property type="project" value="UniProtKB-KW"/>
</dbReference>
<organism evidence="6 7">
    <name type="scientific">Neoroseomonas soli</name>
    <dbReference type="NCBI Taxonomy" id="1081025"/>
    <lineage>
        <taxon>Bacteria</taxon>
        <taxon>Pseudomonadati</taxon>
        <taxon>Pseudomonadota</taxon>
        <taxon>Alphaproteobacteria</taxon>
        <taxon>Acetobacterales</taxon>
        <taxon>Acetobacteraceae</taxon>
        <taxon>Neoroseomonas</taxon>
    </lineage>
</organism>
<evidence type="ECO:0000313" key="7">
    <source>
        <dbReference type="Proteomes" id="UP001138751"/>
    </source>
</evidence>
<evidence type="ECO:0000256" key="1">
    <source>
        <dbReference type="ARBA" id="ARBA00005417"/>
    </source>
</evidence>
<sequence>MRADAPAIALEQVAKRYGKVEAVRDVSFTLPQGVLAALVGHNGAGKTTLMKMMLGLARPTAGRMLVLGRDPSAGGIEARRQLGCLPENVTFNAALTGREMIRFFARLKGESTKAADGLLERVGLGAAAGRRIGTYSKGMRQRLGLAQALLGSPRLLLLDEPTTGLDPEVRQGFWSILAEFVARGTTVLLSSHALEELEGKAERVIILDRGRVVADGAMDELRRLARLPVRIRVRLAAGASRDWLPSDAVVLQDRDACEVEMACAPEEKMDLLRRVAAEGRATDLDLLPPTLDELYAHFLQGRSDLEARP</sequence>
<proteinExistence type="inferred from homology"/>
<dbReference type="PANTHER" id="PTHR43335:SF11">
    <property type="entry name" value="ABC TRANSPORTER RELATED"/>
    <property type="match status" value="1"/>
</dbReference>
<dbReference type="InterPro" id="IPR003439">
    <property type="entry name" value="ABC_transporter-like_ATP-bd"/>
</dbReference>
<keyword evidence="3" id="KW-0547">Nucleotide-binding</keyword>
<name>A0A9X9X1N2_9PROT</name>
<dbReference type="RefSeq" id="WP_211863717.1">
    <property type="nucleotide sequence ID" value="NZ_JAAEDM010000066.1"/>
</dbReference>
<dbReference type="SUPFAM" id="SSF52540">
    <property type="entry name" value="P-loop containing nucleoside triphosphate hydrolases"/>
    <property type="match status" value="1"/>
</dbReference>
<dbReference type="Proteomes" id="UP001138751">
    <property type="component" value="Unassembled WGS sequence"/>
</dbReference>
<dbReference type="AlphaFoldDB" id="A0A9X9X1N2"/>